<evidence type="ECO:0000259" key="2">
    <source>
        <dbReference type="Pfam" id="PF17919"/>
    </source>
</evidence>
<dbReference type="GO" id="GO:0003824">
    <property type="term" value="F:catalytic activity"/>
    <property type="evidence" value="ECO:0007669"/>
    <property type="project" value="UniProtKB-KW"/>
</dbReference>
<dbReference type="InterPro" id="IPR043128">
    <property type="entry name" value="Rev_trsase/Diguanyl_cyclase"/>
</dbReference>
<dbReference type="Gene3D" id="3.30.70.270">
    <property type="match status" value="1"/>
</dbReference>
<dbReference type="PANTHER" id="PTHR37984:SF5">
    <property type="entry name" value="PROTEIN NYNRIN-LIKE"/>
    <property type="match status" value="1"/>
</dbReference>
<dbReference type="Proteomes" id="UP000499080">
    <property type="component" value="Unassembled WGS sequence"/>
</dbReference>
<accession>A0A4Y2C2L2</accession>
<name>A0A4Y2C2L2_ARAVE</name>
<dbReference type="InterPro" id="IPR050951">
    <property type="entry name" value="Retrovirus_Pol_polyprotein"/>
</dbReference>
<dbReference type="GO" id="GO:0071897">
    <property type="term" value="P:DNA biosynthetic process"/>
    <property type="evidence" value="ECO:0007669"/>
    <property type="project" value="UniProtKB-ARBA"/>
</dbReference>
<dbReference type="SUPFAM" id="SSF56672">
    <property type="entry name" value="DNA/RNA polymerases"/>
    <property type="match status" value="1"/>
</dbReference>
<sequence>MLIFRVTSVRYCLIAQNGQVVENWRSASRTEIRTTDLAAMEITVDHQDDNHEVHMPTVWPVQDATSLNAKPESHKVSILLHVIREECLEIYNTFSEVSSTSMNEIPAKFEAYFVPQRNITYERQKLLLLVQQEGQSVDDFRKQLINGDYQPILGLSVSADKLGLFKKCDNVNGCKSISNLLCKYNHYLRDWVIYQIFPNLSTLIAPLREFIKNNTVWLWDPSYEKILDRVKEQITKSPVLAFFDPSVQSKIVVDACTFGLGAVLQQSGRPIAFASSSTLTPTQRNYAHIEKELLAVVYRCKKFH</sequence>
<dbReference type="Pfam" id="PF17919">
    <property type="entry name" value="RT_RNaseH_2"/>
    <property type="match status" value="1"/>
</dbReference>
<keyword evidence="4" id="KW-1185">Reference proteome</keyword>
<dbReference type="InterPro" id="IPR041577">
    <property type="entry name" value="RT_RNaseH_2"/>
</dbReference>
<reference evidence="3 4" key="1">
    <citation type="journal article" date="2019" name="Sci. Rep.">
        <title>Orb-weaving spider Araneus ventricosus genome elucidates the spidroin gene catalogue.</title>
        <authorList>
            <person name="Kono N."/>
            <person name="Nakamura H."/>
            <person name="Ohtoshi R."/>
            <person name="Moran D.A.P."/>
            <person name="Shinohara A."/>
            <person name="Yoshida Y."/>
            <person name="Fujiwara M."/>
            <person name="Mori M."/>
            <person name="Tomita M."/>
            <person name="Arakawa K."/>
        </authorList>
    </citation>
    <scope>NUCLEOTIDE SEQUENCE [LARGE SCALE GENOMIC DNA]</scope>
</reference>
<evidence type="ECO:0000313" key="4">
    <source>
        <dbReference type="Proteomes" id="UP000499080"/>
    </source>
</evidence>
<protein>
    <recommendedName>
        <fullName evidence="2">Reverse transcriptase/retrotransposon-derived protein RNase H-like domain-containing protein</fullName>
    </recommendedName>
</protein>
<dbReference type="PANTHER" id="PTHR37984">
    <property type="entry name" value="PROTEIN CBG26694"/>
    <property type="match status" value="1"/>
</dbReference>
<dbReference type="InterPro" id="IPR043502">
    <property type="entry name" value="DNA/RNA_pol_sf"/>
</dbReference>
<dbReference type="OrthoDB" id="10068564at2759"/>
<dbReference type="EMBL" id="BGPR01000135">
    <property type="protein sequence ID" value="GBL98005.1"/>
    <property type="molecule type" value="Genomic_DNA"/>
</dbReference>
<gene>
    <name evidence="3" type="ORF">AVEN_126896_2</name>
</gene>
<dbReference type="AlphaFoldDB" id="A0A4Y2C2L2"/>
<evidence type="ECO:0000313" key="3">
    <source>
        <dbReference type="EMBL" id="GBL98005.1"/>
    </source>
</evidence>
<feature type="domain" description="Reverse transcriptase/retrotransposon-derived protein RNase H-like" evidence="2">
    <location>
        <begin position="219"/>
        <end position="304"/>
    </location>
</feature>
<comment type="caution">
    <text evidence="3">The sequence shown here is derived from an EMBL/GenBank/DDBJ whole genome shotgun (WGS) entry which is preliminary data.</text>
</comment>
<proteinExistence type="predicted"/>
<organism evidence="3 4">
    <name type="scientific">Araneus ventricosus</name>
    <name type="common">Orbweaver spider</name>
    <name type="synonym">Epeira ventricosa</name>
    <dbReference type="NCBI Taxonomy" id="182803"/>
    <lineage>
        <taxon>Eukaryota</taxon>
        <taxon>Metazoa</taxon>
        <taxon>Ecdysozoa</taxon>
        <taxon>Arthropoda</taxon>
        <taxon>Chelicerata</taxon>
        <taxon>Arachnida</taxon>
        <taxon>Araneae</taxon>
        <taxon>Araneomorphae</taxon>
        <taxon>Entelegynae</taxon>
        <taxon>Araneoidea</taxon>
        <taxon>Araneidae</taxon>
        <taxon>Araneus</taxon>
    </lineage>
</organism>
<evidence type="ECO:0000256" key="1">
    <source>
        <dbReference type="ARBA" id="ARBA00023268"/>
    </source>
</evidence>
<keyword evidence="1" id="KW-0511">Multifunctional enzyme</keyword>